<dbReference type="PANTHER" id="PTHR10410">
    <property type="entry name" value="EUKARYOTIC TRANSLATION INITIATION FACTOR 3 -RELATED"/>
    <property type="match status" value="1"/>
</dbReference>
<evidence type="ECO:0000256" key="1">
    <source>
        <dbReference type="ARBA" id="ARBA00022490"/>
    </source>
</evidence>
<keyword evidence="6" id="KW-1185">Reference proteome</keyword>
<proteinExistence type="predicted"/>
<evidence type="ECO:0000313" key="6">
    <source>
        <dbReference type="Proteomes" id="UP001175271"/>
    </source>
</evidence>
<reference evidence="5" key="1">
    <citation type="submission" date="2023-06" db="EMBL/GenBank/DDBJ databases">
        <title>Genomic analysis of the entomopathogenic nematode Steinernema hermaphroditum.</title>
        <authorList>
            <person name="Schwarz E.M."/>
            <person name="Heppert J.K."/>
            <person name="Baniya A."/>
            <person name="Schwartz H.T."/>
            <person name="Tan C.-H."/>
            <person name="Antoshechkin I."/>
            <person name="Sternberg P.W."/>
            <person name="Goodrich-Blair H."/>
            <person name="Dillman A.R."/>
        </authorList>
    </citation>
    <scope>NUCLEOTIDE SEQUENCE</scope>
    <source>
        <strain evidence="5">PS9179</strain>
        <tissue evidence="5">Whole animal</tissue>
    </source>
</reference>
<sequence>MATEKKQPPSAQDMVQLDCSVVMQIIRHVDSETDRMTLAAGDPVQGFLTGLVSATEKGASRVEITKCFPSPQVDPVIERDDENGSVKGSDEVSEMLQVFRELNYDYECVGFYQAFPFGTCYDEEVVRLLVEHQKNIDHGIALIYDPIRTEQGKLSLRAFRLSPAALELCSNVEFGPEEVQAAGLAIENLFVELPVVIKNSRLTNVFLAQLSKSSLENDNGFSCGAPALKLSSPVALEQCTRQLVRDTEGLRQTVDSIRKYPSRTLLDAWLNLSQTAASADYVSRTITEDEAKLMFSSLLATSIDD</sequence>
<keyword evidence="2" id="KW-0396">Initiation factor</keyword>
<gene>
    <name evidence="5" type="ORF">QR680_011935</name>
</gene>
<evidence type="ECO:0000256" key="3">
    <source>
        <dbReference type="ARBA" id="ARBA00022917"/>
    </source>
</evidence>
<dbReference type="InterPro" id="IPR050242">
    <property type="entry name" value="JAMM_MPN+_peptidase_M67A"/>
</dbReference>
<organism evidence="5 6">
    <name type="scientific">Steinernema hermaphroditum</name>
    <dbReference type="NCBI Taxonomy" id="289476"/>
    <lineage>
        <taxon>Eukaryota</taxon>
        <taxon>Metazoa</taxon>
        <taxon>Ecdysozoa</taxon>
        <taxon>Nematoda</taxon>
        <taxon>Chromadorea</taxon>
        <taxon>Rhabditida</taxon>
        <taxon>Tylenchina</taxon>
        <taxon>Panagrolaimomorpha</taxon>
        <taxon>Strongyloidoidea</taxon>
        <taxon>Steinernematidae</taxon>
        <taxon>Steinernema</taxon>
    </lineage>
</organism>
<accession>A0AA39LZL9</accession>
<dbReference type="EMBL" id="JAUCMV010000002">
    <property type="protein sequence ID" value="KAK0415412.1"/>
    <property type="molecule type" value="Genomic_DNA"/>
</dbReference>
<dbReference type="InterPro" id="IPR037518">
    <property type="entry name" value="MPN"/>
</dbReference>
<evidence type="ECO:0000313" key="5">
    <source>
        <dbReference type="EMBL" id="KAK0415412.1"/>
    </source>
</evidence>
<name>A0AA39LZL9_9BILA</name>
<dbReference type="Gene3D" id="3.40.140.10">
    <property type="entry name" value="Cytidine Deaminase, domain 2"/>
    <property type="match status" value="1"/>
</dbReference>
<dbReference type="InterPro" id="IPR027524">
    <property type="entry name" value="eIF3h"/>
</dbReference>
<dbReference type="GO" id="GO:0003743">
    <property type="term" value="F:translation initiation factor activity"/>
    <property type="evidence" value="ECO:0007669"/>
    <property type="project" value="UniProtKB-KW"/>
</dbReference>
<keyword evidence="1" id="KW-0963">Cytoplasm</keyword>
<dbReference type="Pfam" id="PF01398">
    <property type="entry name" value="JAB"/>
    <property type="match status" value="1"/>
</dbReference>
<protein>
    <recommendedName>
        <fullName evidence="4">MPN domain-containing protein</fullName>
    </recommendedName>
</protein>
<dbReference type="GO" id="GO:0005852">
    <property type="term" value="C:eukaryotic translation initiation factor 3 complex"/>
    <property type="evidence" value="ECO:0007669"/>
    <property type="project" value="InterPro"/>
</dbReference>
<keyword evidence="3" id="KW-0648">Protein biosynthesis</keyword>
<evidence type="ECO:0000256" key="2">
    <source>
        <dbReference type="ARBA" id="ARBA00022540"/>
    </source>
</evidence>
<dbReference type="AlphaFoldDB" id="A0AA39LZL9"/>
<dbReference type="SMART" id="SM00232">
    <property type="entry name" value="JAB_MPN"/>
    <property type="match status" value="1"/>
</dbReference>
<evidence type="ECO:0000259" key="4">
    <source>
        <dbReference type="PROSITE" id="PS50249"/>
    </source>
</evidence>
<dbReference type="InterPro" id="IPR045810">
    <property type="entry name" value="eIF3h_C"/>
</dbReference>
<dbReference type="PROSITE" id="PS50249">
    <property type="entry name" value="MPN"/>
    <property type="match status" value="1"/>
</dbReference>
<dbReference type="InterPro" id="IPR000555">
    <property type="entry name" value="JAMM/MPN+_dom"/>
</dbReference>
<comment type="caution">
    <text evidence="5">The sequence shown here is derived from an EMBL/GenBank/DDBJ whole genome shotgun (WGS) entry which is preliminary data.</text>
</comment>
<dbReference type="CDD" id="cd08065">
    <property type="entry name" value="MPN_eIF3h"/>
    <property type="match status" value="1"/>
</dbReference>
<dbReference type="Proteomes" id="UP001175271">
    <property type="component" value="Unassembled WGS sequence"/>
</dbReference>
<dbReference type="GO" id="GO:0008237">
    <property type="term" value="F:metallopeptidase activity"/>
    <property type="evidence" value="ECO:0007669"/>
    <property type="project" value="InterPro"/>
</dbReference>
<dbReference type="Pfam" id="PF19445">
    <property type="entry name" value="eIF3h_C"/>
    <property type="match status" value="1"/>
</dbReference>
<feature type="domain" description="MPN" evidence="4">
    <location>
        <begin position="15"/>
        <end position="165"/>
    </location>
</feature>